<evidence type="ECO:0000313" key="2">
    <source>
        <dbReference type="Proteomes" id="UP000663452"/>
    </source>
</evidence>
<dbReference type="EMBL" id="CP070969">
    <property type="protein sequence ID" value="QSF43380.1"/>
    <property type="molecule type" value="Genomic_DNA"/>
</dbReference>
<organism evidence="1 2">
    <name type="scientific">Paenibacillus tianjinensis</name>
    <dbReference type="NCBI Taxonomy" id="2810347"/>
    <lineage>
        <taxon>Bacteria</taxon>
        <taxon>Bacillati</taxon>
        <taxon>Bacillota</taxon>
        <taxon>Bacilli</taxon>
        <taxon>Bacillales</taxon>
        <taxon>Paenibacillaceae</taxon>
        <taxon>Paenibacillus</taxon>
    </lineage>
</organism>
<proteinExistence type="predicted"/>
<protein>
    <submittedName>
        <fullName evidence="1">Uncharacterized protein</fullName>
    </submittedName>
</protein>
<accession>A0ABX7L5K2</accession>
<dbReference type="RefSeq" id="WP_206101013.1">
    <property type="nucleotide sequence ID" value="NZ_CP070969.1"/>
</dbReference>
<gene>
    <name evidence="1" type="ORF">JRJ22_19125</name>
</gene>
<dbReference type="Proteomes" id="UP000663452">
    <property type="component" value="Chromosome"/>
</dbReference>
<evidence type="ECO:0000313" key="1">
    <source>
        <dbReference type="EMBL" id="QSF43380.1"/>
    </source>
</evidence>
<reference evidence="1 2" key="1">
    <citation type="submission" date="2021-02" db="EMBL/GenBank/DDBJ databases">
        <title>Paenibacillus tianjinensis sp. nov.</title>
        <authorList>
            <person name="Liu H."/>
        </authorList>
    </citation>
    <scope>NUCLEOTIDE SEQUENCE [LARGE SCALE GENOMIC DNA]</scope>
    <source>
        <strain evidence="1 2">TB2019</strain>
    </source>
</reference>
<sequence>MDDALYDCFKDDMGTVNESQLHEDSYVKKKLKDFLGPKEFKKMDALSEKVWYEAWREFDVRVWHDRARKEVE</sequence>
<keyword evidence="2" id="KW-1185">Reference proteome</keyword>
<name>A0ABX7L5K2_9BACL</name>